<sequence length="80" mass="8237">MVTERYEAFLAGQEPAAAARIEAELGVLHPVGRIGRAEEVAAAVAYLLSPEASFVNGVTLPVDGGRAALGLDPEARPPSP</sequence>
<evidence type="ECO:0000256" key="15">
    <source>
        <dbReference type="ARBA" id="ARBA00047570"/>
    </source>
</evidence>
<evidence type="ECO:0000256" key="7">
    <source>
        <dbReference type="ARBA" id="ARBA00023002"/>
    </source>
</evidence>
<comment type="subunit">
    <text evidence="12">Interacts with PEX5, probably required to target it into peroxisomes.</text>
</comment>
<gene>
    <name evidence="21" type="ORF">JD77_01008</name>
</gene>
<keyword evidence="4" id="KW-0597">Phosphoprotein</keyword>
<dbReference type="InterPro" id="IPR052388">
    <property type="entry name" value="Peroxisomal_t2-enoyl-CoA_red"/>
</dbReference>
<evidence type="ECO:0000256" key="14">
    <source>
        <dbReference type="ARBA" id="ARBA00041063"/>
    </source>
</evidence>
<dbReference type="Proteomes" id="UP000319825">
    <property type="component" value="Unassembled WGS sequence"/>
</dbReference>
<comment type="catalytic activity">
    <reaction evidence="20">
        <text>(2E)-octenoyl-CoA + NADPH + H(+) = octanoyl-CoA + NADP(+)</text>
        <dbReference type="Rhea" id="RHEA:44952"/>
        <dbReference type="ChEBI" id="CHEBI:15378"/>
        <dbReference type="ChEBI" id="CHEBI:57386"/>
        <dbReference type="ChEBI" id="CHEBI:57783"/>
        <dbReference type="ChEBI" id="CHEBI:58349"/>
        <dbReference type="ChEBI" id="CHEBI:62242"/>
    </reaction>
    <physiologicalReaction direction="left-to-right" evidence="20">
        <dbReference type="Rhea" id="RHEA:44953"/>
    </physiologicalReaction>
</comment>
<evidence type="ECO:0000256" key="10">
    <source>
        <dbReference type="ARBA" id="ARBA00023160"/>
    </source>
</evidence>
<name>A0A562I5W3_MICOL</name>
<evidence type="ECO:0000256" key="6">
    <source>
        <dbReference type="ARBA" id="ARBA00022857"/>
    </source>
</evidence>
<keyword evidence="6" id="KW-0521">NADP</keyword>
<evidence type="ECO:0000256" key="16">
    <source>
        <dbReference type="ARBA" id="ARBA00048686"/>
    </source>
</evidence>
<keyword evidence="8" id="KW-0443">Lipid metabolism</keyword>
<evidence type="ECO:0000256" key="1">
    <source>
        <dbReference type="ARBA" id="ARBA00004275"/>
    </source>
</evidence>
<organism evidence="21 22">
    <name type="scientific">Micromonospora olivasterospora</name>
    <dbReference type="NCBI Taxonomy" id="1880"/>
    <lineage>
        <taxon>Bacteria</taxon>
        <taxon>Bacillati</taxon>
        <taxon>Actinomycetota</taxon>
        <taxon>Actinomycetes</taxon>
        <taxon>Micromonosporales</taxon>
        <taxon>Micromonosporaceae</taxon>
        <taxon>Micromonospora</taxon>
    </lineage>
</organism>
<comment type="catalytic activity">
    <reaction evidence="18">
        <text>a (2E)-enoyl-CoA + NADPH + H(+) = a 2,3-saturated acyl-CoA + NADP(+)</text>
        <dbReference type="Rhea" id="RHEA:33763"/>
        <dbReference type="ChEBI" id="CHEBI:15378"/>
        <dbReference type="ChEBI" id="CHEBI:57783"/>
        <dbReference type="ChEBI" id="CHEBI:58349"/>
        <dbReference type="ChEBI" id="CHEBI:58856"/>
        <dbReference type="ChEBI" id="CHEBI:65111"/>
        <dbReference type="EC" id="1.3.1.38"/>
    </reaction>
    <physiologicalReaction direction="left-to-right" evidence="18">
        <dbReference type="Rhea" id="RHEA:33764"/>
    </physiologicalReaction>
</comment>
<evidence type="ECO:0000313" key="22">
    <source>
        <dbReference type="Proteomes" id="UP000319825"/>
    </source>
</evidence>
<dbReference type="SUPFAM" id="SSF51735">
    <property type="entry name" value="NAD(P)-binding Rossmann-fold domains"/>
    <property type="match status" value="1"/>
</dbReference>
<dbReference type="AlphaFoldDB" id="A0A562I5W3"/>
<keyword evidence="7" id="KW-0560">Oxidoreductase</keyword>
<comment type="catalytic activity">
    <reaction evidence="17">
        <text>(2E)-hexenoyl-CoA + NADPH + H(+) = hexanoyl-CoA + NADP(+)</text>
        <dbReference type="Rhea" id="RHEA:44956"/>
        <dbReference type="ChEBI" id="CHEBI:15378"/>
        <dbReference type="ChEBI" id="CHEBI:57783"/>
        <dbReference type="ChEBI" id="CHEBI:58349"/>
        <dbReference type="ChEBI" id="CHEBI:62077"/>
        <dbReference type="ChEBI" id="CHEBI:62620"/>
    </reaction>
    <physiologicalReaction direction="left-to-right" evidence="17">
        <dbReference type="Rhea" id="RHEA:44957"/>
    </physiologicalReaction>
</comment>
<comment type="catalytic activity">
    <reaction evidence="16">
        <text>(2E)-tetradecenoyl-CoA + NADPH + H(+) = tetradecanoyl-CoA + NADP(+)</text>
        <dbReference type="Rhea" id="RHEA:44968"/>
        <dbReference type="ChEBI" id="CHEBI:15378"/>
        <dbReference type="ChEBI" id="CHEBI:57385"/>
        <dbReference type="ChEBI" id="CHEBI:57783"/>
        <dbReference type="ChEBI" id="CHEBI:58349"/>
        <dbReference type="ChEBI" id="CHEBI:61405"/>
    </reaction>
    <physiologicalReaction direction="left-to-right" evidence="16">
        <dbReference type="Rhea" id="RHEA:44969"/>
    </physiologicalReaction>
</comment>
<evidence type="ECO:0000256" key="5">
    <source>
        <dbReference type="ARBA" id="ARBA00022832"/>
    </source>
</evidence>
<dbReference type="GO" id="GO:0033306">
    <property type="term" value="P:phytol metabolic process"/>
    <property type="evidence" value="ECO:0007669"/>
    <property type="project" value="TreeGrafter"/>
</dbReference>
<evidence type="ECO:0000256" key="11">
    <source>
        <dbReference type="ARBA" id="ARBA00037124"/>
    </source>
</evidence>
<dbReference type="GO" id="GO:0019166">
    <property type="term" value="F:trans-2-enoyl-CoA reductase (NADPH) activity"/>
    <property type="evidence" value="ECO:0007669"/>
    <property type="project" value="UniProtKB-EC"/>
</dbReference>
<evidence type="ECO:0000313" key="21">
    <source>
        <dbReference type="EMBL" id="TWH66064.1"/>
    </source>
</evidence>
<evidence type="ECO:0000256" key="20">
    <source>
        <dbReference type="ARBA" id="ARBA00049559"/>
    </source>
</evidence>
<dbReference type="EMBL" id="VLKE01000001">
    <property type="protein sequence ID" value="TWH66064.1"/>
    <property type="molecule type" value="Genomic_DNA"/>
</dbReference>
<comment type="catalytic activity">
    <reaction evidence="19">
        <text>(2E)-decenoyl-CoA + NADPH + H(+) = decanoyl-CoA + NADP(+)</text>
        <dbReference type="Rhea" id="RHEA:44960"/>
        <dbReference type="ChEBI" id="CHEBI:15378"/>
        <dbReference type="ChEBI" id="CHEBI:57783"/>
        <dbReference type="ChEBI" id="CHEBI:58349"/>
        <dbReference type="ChEBI" id="CHEBI:61406"/>
        <dbReference type="ChEBI" id="CHEBI:61430"/>
    </reaction>
    <physiologicalReaction direction="left-to-right" evidence="19">
        <dbReference type="Rhea" id="RHEA:44961"/>
    </physiologicalReaction>
</comment>
<evidence type="ECO:0000256" key="4">
    <source>
        <dbReference type="ARBA" id="ARBA00022553"/>
    </source>
</evidence>
<keyword evidence="10" id="KW-0275">Fatty acid biosynthesis</keyword>
<evidence type="ECO:0000256" key="3">
    <source>
        <dbReference type="ARBA" id="ARBA00022516"/>
    </source>
</evidence>
<dbReference type="InterPro" id="IPR002347">
    <property type="entry name" value="SDR_fam"/>
</dbReference>
<dbReference type="EC" id="1.3.1.38" evidence="13"/>
<accession>A0A562I5W3</accession>
<evidence type="ECO:0000256" key="13">
    <source>
        <dbReference type="ARBA" id="ARBA00038849"/>
    </source>
</evidence>
<comment type="caution">
    <text evidence="21">The sequence shown here is derived from an EMBL/GenBank/DDBJ whole genome shotgun (WGS) entry which is preliminary data.</text>
</comment>
<dbReference type="Gene3D" id="3.40.50.720">
    <property type="entry name" value="NAD(P)-binding Rossmann-like Domain"/>
    <property type="match status" value="1"/>
</dbReference>
<evidence type="ECO:0000256" key="12">
    <source>
        <dbReference type="ARBA" id="ARBA00038622"/>
    </source>
</evidence>
<proteinExistence type="predicted"/>
<dbReference type="GO" id="GO:0006633">
    <property type="term" value="P:fatty acid biosynthetic process"/>
    <property type="evidence" value="ECO:0007669"/>
    <property type="project" value="UniProtKB-KW"/>
</dbReference>
<keyword evidence="5" id="KW-0276">Fatty acid metabolism</keyword>
<reference evidence="21 22" key="1">
    <citation type="submission" date="2019-07" db="EMBL/GenBank/DDBJ databases">
        <title>R&amp;d 2014.</title>
        <authorList>
            <person name="Klenk H.-P."/>
        </authorList>
    </citation>
    <scope>NUCLEOTIDE SEQUENCE [LARGE SCALE GENOMIC DNA]</scope>
    <source>
        <strain evidence="21 22">DSM 43868</strain>
    </source>
</reference>
<protein>
    <recommendedName>
        <fullName evidence="14">Peroxisomal trans-2-enoyl-CoA reductase</fullName>
        <ecNumber evidence="13">1.3.1.38</ecNumber>
    </recommendedName>
</protein>
<dbReference type="InterPro" id="IPR036291">
    <property type="entry name" value="NAD(P)-bd_dom_sf"/>
</dbReference>
<comment type="function">
    <text evidence="11">Participates in chain elongation of fatty acids. Catalyzes the reduction of trans-2-enoyl-CoAs of varying chain lengths from 6:1 to 16:1, having maximum activity with 10:1 CoA. Has no 2,4-dienoyl-CoA reductase activity.</text>
</comment>
<dbReference type="Pfam" id="PF13561">
    <property type="entry name" value="adh_short_C2"/>
    <property type="match status" value="1"/>
</dbReference>
<evidence type="ECO:0000256" key="17">
    <source>
        <dbReference type="ARBA" id="ARBA00049108"/>
    </source>
</evidence>
<comment type="subcellular location">
    <subcellularLocation>
        <location evidence="1">Peroxisome</location>
    </subcellularLocation>
</comment>
<evidence type="ECO:0000256" key="19">
    <source>
        <dbReference type="ARBA" id="ARBA00049386"/>
    </source>
</evidence>
<keyword evidence="3" id="KW-0444">Lipid biosynthesis</keyword>
<evidence type="ECO:0000256" key="18">
    <source>
        <dbReference type="ARBA" id="ARBA00049251"/>
    </source>
</evidence>
<evidence type="ECO:0000256" key="2">
    <source>
        <dbReference type="ARBA" id="ARBA00005189"/>
    </source>
</evidence>
<comment type="pathway">
    <text evidence="2">Lipid metabolism.</text>
</comment>
<keyword evidence="9" id="KW-0576">Peroxisome</keyword>
<dbReference type="PANTHER" id="PTHR24317">
    <property type="entry name" value="PEROXISOMAL TRANS-2-ENOYL-COA REDUCTASE"/>
    <property type="match status" value="1"/>
</dbReference>
<evidence type="ECO:0000256" key="8">
    <source>
        <dbReference type="ARBA" id="ARBA00023098"/>
    </source>
</evidence>
<dbReference type="PANTHER" id="PTHR24317:SF7">
    <property type="entry name" value="PEROXISOMAL TRANS-2-ENOYL-COA REDUCTASE"/>
    <property type="match status" value="1"/>
</dbReference>
<evidence type="ECO:0000256" key="9">
    <source>
        <dbReference type="ARBA" id="ARBA00023140"/>
    </source>
</evidence>
<keyword evidence="22" id="KW-1185">Reference proteome</keyword>
<comment type="catalytic activity">
    <reaction evidence="15">
        <text>(2E)-dodecenoyl-CoA + NADPH + H(+) = dodecanoyl-CoA + NADP(+)</text>
        <dbReference type="Rhea" id="RHEA:44964"/>
        <dbReference type="ChEBI" id="CHEBI:15378"/>
        <dbReference type="ChEBI" id="CHEBI:57330"/>
        <dbReference type="ChEBI" id="CHEBI:57375"/>
        <dbReference type="ChEBI" id="CHEBI:57783"/>
        <dbReference type="ChEBI" id="CHEBI:58349"/>
    </reaction>
    <physiologicalReaction direction="left-to-right" evidence="15">
        <dbReference type="Rhea" id="RHEA:44965"/>
    </physiologicalReaction>
</comment>